<dbReference type="Gene3D" id="1.10.10.10">
    <property type="entry name" value="Winged helix-like DNA-binding domain superfamily/Winged helix DNA-binding domain"/>
    <property type="match status" value="1"/>
</dbReference>
<accession>A0ABP5W8F9</accession>
<dbReference type="InterPro" id="IPR036388">
    <property type="entry name" value="WH-like_DNA-bd_sf"/>
</dbReference>
<comment type="caution">
    <text evidence="5">The sequence shown here is derived from an EMBL/GenBank/DDBJ whole genome shotgun (WGS) entry which is preliminary data.</text>
</comment>
<dbReference type="SUPFAM" id="SSF46785">
    <property type="entry name" value="Winged helix' DNA-binding domain"/>
    <property type="match status" value="1"/>
</dbReference>
<evidence type="ECO:0000256" key="1">
    <source>
        <dbReference type="ARBA" id="ARBA00023015"/>
    </source>
</evidence>
<dbReference type="PANTHER" id="PTHR44846">
    <property type="entry name" value="MANNOSYL-D-GLYCERATE TRANSPORT/METABOLISM SYSTEM REPRESSOR MNGR-RELATED"/>
    <property type="match status" value="1"/>
</dbReference>
<dbReference type="CDD" id="cd07377">
    <property type="entry name" value="WHTH_GntR"/>
    <property type="match status" value="1"/>
</dbReference>
<dbReference type="EMBL" id="BAAASZ010000002">
    <property type="protein sequence ID" value="GAA2421847.1"/>
    <property type="molecule type" value="Genomic_DNA"/>
</dbReference>
<keyword evidence="2" id="KW-0238">DNA-binding</keyword>
<proteinExistence type="predicted"/>
<protein>
    <submittedName>
        <fullName evidence="5">GntR family transcriptional regulator</fullName>
    </submittedName>
</protein>
<evidence type="ECO:0000313" key="6">
    <source>
        <dbReference type="Proteomes" id="UP001501638"/>
    </source>
</evidence>
<feature type="domain" description="HTH gntR-type" evidence="4">
    <location>
        <begin position="19"/>
        <end position="87"/>
    </location>
</feature>
<organism evidence="5 6">
    <name type="scientific">Streptomyces macrosporus</name>
    <dbReference type="NCBI Taxonomy" id="44032"/>
    <lineage>
        <taxon>Bacteria</taxon>
        <taxon>Bacillati</taxon>
        <taxon>Actinomycetota</taxon>
        <taxon>Actinomycetes</taxon>
        <taxon>Kitasatosporales</taxon>
        <taxon>Streptomycetaceae</taxon>
        <taxon>Streptomyces</taxon>
    </lineage>
</organism>
<dbReference type="InterPro" id="IPR000524">
    <property type="entry name" value="Tscrpt_reg_HTH_GntR"/>
</dbReference>
<keyword evidence="3" id="KW-0804">Transcription</keyword>
<reference evidence="6" key="1">
    <citation type="journal article" date="2019" name="Int. J. Syst. Evol. Microbiol.">
        <title>The Global Catalogue of Microorganisms (GCM) 10K type strain sequencing project: providing services to taxonomists for standard genome sequencing and annotation.</title>
        <authorList>
            <consortium name="The Broad Institute Genomics Platform"/>
            <consortium name="The Broad Institute Genome Sequencing Center for Infectious Disease"/>
            <person name="Wu L."/>
            <person name="Ma J."/>
        </authorList>
    </citation>
    <scope>NUCLEOTIDE SEQUENCE [LARGE SCALE GENOMIC DNA]</scope>
    <source>
        <strain evidence="6">JCM 6305</strain>
    </source>
</reference>
<evidence type="ECO:0000256" key="2">
    <source>
        <dbReference type="ARBA" id="ARBA00023125"/>
    </source>
</evidence>
<gene>
    <name evidence="5" type="ORF">GCM10010405_00110</name>
</gene>
<evidence type="ECO:0000259" key="4">
    <source>
        <dbReference type="PROSITE" id="PS50949"/>
    </source>
</evidence>
<keyword evidence="6" id="KW-1185">Reference proteome</keyword>
<dbReference type="Pfam" id="PF00392">
    <property type="entry name" value="GntR"/>
    <property type="match status" value="1"/>
</dbReference>
<name>A0ABP5W8F9_9ACTN</name>
<dbReference type="SMART" id="SM00345">
    <property type="entry name" value="HTH_GNTR"/>
    <property type="match status" value="1"/>
</dbReference>
<sequence length="88" mass="9283">MQRSVSRPSLIAMELDPTLPAWPQIAAILEQRIADGTYPPGTRPPGAVPLAEEFGVASSTAARAVQDLKRRGLVTASPGWGTFVAQKG</sequence>
<dbReference type="Proteomes" id="UP001501638">
    <property type="component" value="Unassembled WGS sequence"/>
</dbReference>
<dbReference type="PROSITE" id="PS50949">
    <property type="entry name" value="HTH_GNTR"/>
    <property type="match status" value="1"/>
</dbReference>
<dbReference type="InterPro" id="IPR050679">
    <property type="entry name" value="Bact_HTH_transcr_reg"/>
</dbReference>
<keyword evidence="1" id="KW-0805">Transcription regulation</keyword>
<evidence type="ECO:0000313" key="5">
    <source>
        <dbReference type="EMBL" id="GAA2421847.1"/>
    </source>
</evidence>
<dbReference type="InterPro" id="IPR036390">
    <property type="entry name" value="WH_DNA-bd_sf"/>
</dbReference>
<dbReference type="PANTHER" id="PTHR44846:SF1">
    <property type="entry name" value="MANNOSYL-D-GLYCERATE TRANSPORT_METABOLISM SYSTEM REPRESSOR MNGR-RELATED"/>
    <property type="match status" value="1"/>
</dbReference>
<evidence type="ECO:0000256" key="3">
    <source>
        <dbReference type="ARBA" id="ARBA00023163"/>
    </source>
</evidence>